<evidence type="ECO:0000313" key="2">
    <source>
        <dbReference type="EMBL" id="KAF2809351.1"/>
    </source>
</evidence>
<proteinExistence type="predicted"/>
<evidence type="ECO:0000256" key="1">
    <source>
        <dbReference type="SAM" id="MobiDB-lite"/>
    </source>
</evidence>
<keyword evidence="3" id="KW-1185">Reference proteome</keyword>
<feature type="compositionally biased region" description="Basic and acidic residues" evidence="1">
    <location>
        <begin position="181"/>
        <end position="222"/>
    </location>
</feature>
<reference evidence="4" key="2">
    <citation type="submission" date="2020-04" db="EMBL/GenBank/DDBJ databases">
        <authorList>
            <consortium name="NCBI Genome Project"/>
        </authorList>
    </citation>
    <scope>NUCLEOTIDE SEQUENCE</scope>
    <source>
        <strain evidence="4">CBS 304.34</strain>
    </source>
</reference>
<accession>A0A6A6YKK1</accession>
<gene>
    <name evidence="2 4" type="ORF">BDZ99DRAFT_498742</name>
</gene>
<evidence type="ECO:0000313" key="4">
    <source>
        <dbReference type="RefSeq" id="XP_033576315.1"/>
    </source>
</evidence>
<feature type="region of interest" description="Disordered" evidence="1">
    <location>
        <begin position="279"/>
        <end position="321"/>
    </location>
</feature>
<dbReference type="AlphaFoldDB" id="A0A6A6YKK1"/>
<sequence>MAKGKGLFAAIGAGTAISAIAGTYKLSEFLVRAKKLHEVGRENEVFMRLVRRVNEDLGETRRLVQLEEVEYALSTAPEKVAWINSVMKSTRGALERMMPLVEPVAADTEGGHHVGLRHRMKWVLDTKERLVNHNLELVACHNSLTQVLGFLAAMEPLACCVAEKKGKQQQQQQQQQQQRTVTREIDVEFDKKRGGHKDLQFERRHQGPPREIRYQAEVRREGPQGPPQDFQYQADIRRGGPPQNFGPPPQDFGPPQDFRYERELRREGGRPEFQYRAEVRRNGGGQEEWIEEREVRRDQKPYYTPDPRDVPRMTTWPRSRL</sequence>
<organism evidence="2">
    <name type="scientific">Mytilinidion resinicola</name>
    <dbReference type="NCBI Taxonomy" id="574789"/>
    <lineage>
        <taxon>Eukaryota</taxon>
        <taxon>Fungi</taxon>
        <taxon>Dikarya</taxon>
        <taxon>Ascomycota</taxon>
        <taxon>Pezizomycotina</taxon>
        <taxon>Dothideomycetes</taxon>
        <taxon>Pleosporomycetidae</taxon>
        <taxon>Mytilinidiales</taxon>
        <taxon>Mytilinidiaceae</taxon>
        <taxon>Mytilinidion</taxon>
    </lineage>
</organism>
<reference evidence="4" key="3">
    <citation type="submission" date="2025-04" db="UniProtKB">
        <authorList>
            <consortium name="RefSeq"/>
        </authorList>
    </citation>
    <scope>IDENTIFICATION</scope>
    <source>
        <strain evidence="4">CBS 304.34</strain>
    </source>
</reference>
<protein>
    <submittedName>
        <fullName evidence="2 4">Uncharacterized protein</fullName>
    </submittedName>
</protein>
<dbReference type="RefSeq" id="XP_033576315.1">
    <property type="nucleotide sequence ID" value="XM_033723602.1"/>
</dbReference>
<dbReference type="Proteomes" id="UP000504636">
    <property type="component" value="Unplaced"/>
</dbReference>
<feature type="compositionally biased region" description="Basic and acidic residues" evidence="1">
    <location>
        <begin position="292"/>
        <end position="311"/>
    </location>
</feature>
<reference evidence="2 4" key="1">
    <citation type="journal article" date="2020" name="Stud. Mycol.">
        <title>101 Dothideomycetes genomes: a test case for predicting lifestyles and emergence of pathogens.</title>
        <authorList>
            <person name="Haridas S."/>
            <person name="Albert R."/>
            <person name="Binder M."/>
            <person name="Bloem J."/>
            <person name="Labutti K."/>
            <person name="Salamov A."/>
            <person name="Andreopoulos B."/>
            <person name="Baker S."/>
            <person name="Barry K."/>
            <person name="Bills G."/>
            <person name="Bluhm B."/>
            <person name="Cannon C."/>
            <person name="Castanera R."/>
            <person name="Culley D."/>
            <person name="Daum C."/>
            <person name="Ezra D."/>
            <person name="Gonzalez J."/>
            <person name="Henrissat B."/>
            <person name="Kuo A."/>
            <person name="Liang C."/>
            <person name="Lipzen A."/>
            <person name="Lutzoni F."/>
            <person name="Magnuson J."/>
            <person name="Mondo S."/>
            <person name="Nolan M."/>
            <person name="Ohm R."/>
            <person name="Pangilinan J."/>
            <person name="Park H.-J."/>
            <person name="Ramirez L."/>
            <person name="Alfaro M."/>
            <person name="Sun H."/>
            <person name="Tritt A."/>
            <person name="Yoshinaga Y."/>
            <person name="Zwiers L.-H."/>
            <person name="Turgeon B."/>
            <person name="Goodwin S."/>
            <person name="Spatafora J."/>
            <person name="Crous P."/>
            <person name="Grigoriev I."/>
        </authorList>
    </citation>
    <scope>NUCLEOTIDE SEQUENCE</scope>
    <source>
        <strain evidence="2 4">CBS 304.34</strain>
    </source>
</reference>
<dbReference type="EMBL" id="MU003701">
    <property type="protein sequence ID" value="KAF2809351.1"/>
    <property type="molecule type" value="Genomic_DNA"/>
</dbReference>
<dbReference type="GeneID" id="54464495"/>
<name>A0A6A6YKK1_9PEZI</name>
<feature type="region of interest" description="Disordered" evidence="1">
    <location>
        <begin position="171"/>
        <end position="257"/>
    </location>
</feature>
<dbReference type="OrthoDB" id="5140048at2759"/>
<evidence type="ECO:0000313" key="3">
    <source>
        <dbReference type="Proteomes" id="UP000504636"/>
    </source>
</evidence>